<dbReference type="Gene3D" id="2.60.120.200">
    <property type="match status" value="1"/>
</dbReference>
<evidence type="ECO:0000259" key="2">
    <source>
        <dbReference type="Pfam" id="PF26354"/>
    </source>
</evidence>
<dbReference type="OrthoDB" id="505641at2"/>
<comment type="caution">
    <text evidence="3">The sequence shown here is derived from an EMBL/GenBank/DDBJ whole genome shotgun (WGS) entry which is preliminary data.</text>
</comment>
<organism evidence="3 4">
    <name type="scientific">Saccharothrix australiensis</name>
    <dbReference type="NCBI Taxonomy" id="2072"/>
    <lineage>
        <taxon>Bacteria</taxon>
        <taxon>Bacillati</taxon>
        <taxon>Actinomycetota</taxon>
        <taxon>Actinomycetes</taxon>
        <taxon>Pseudonocardiales</taxon>
        <taxon>Pseudonocardiaceae</taxon>
        <taxon>Saccharothrix</taxon>
    </lineage>
</organism>
<evidence type="ECO:0000313" key="4">
    <source>
        <dbReference type="Proteomes" id="UP000282084"/>
    </source>
</evidence>
<dbReference type="EMBL" id="RBXO01000001">
    <property type="protein sequence ID" value="RKT54631.1"/>
    <property type="molecule type" value="Genomic_DNA"/>
</dbReference>
<protein>
    <submittedName>
        <fullName evidence="3">N,N-dimethylformamidase</fullName>
    </submittedName>
</protein>
<dbReference type="Proteomes" id="UP000282084">
    <property type="component" value="Unassembled WGS sequence"/>
</dbReference>
<sequence>MDSAVAIRERFARRRAEQLRPSITEDVVAAWLREPGAVHREPVSLLARFLDARPPAERLSVHESPDGRWRLVRPPDRRGRTYRLADRREFAGPEEAREACLRRELFTAFGYGDPPADAVDGPELRQDGPVLLGYADRVSAAPGETVVFMVSAEGGVAEYTTELLRLRHVDDHPDGPGVRVEPVPGAWRGRHRGHVQRTRLGSHVAVRDPRGATTGEGGFAVAAYVFPTHVTGGPQAVIARWDDGPRGFALGLDGEGRATLWLGDGDRETAVRTEAPLAPHRWHGVAAGHDPATGRAVLVTRPLVTVVNSRVSPIVVDRRPQVAERRVDGAFTPAEHGDLLFGARTPDSDHYNGKVERPGFWPHPLSRAALLAAATDDHDAPLRWSFEPGGTAASLVVPCAGRSDLVGRLVNLPVRGVTGRHFTGRVEHYAADPRGYAAIHFHDDALADADWAPSHEFTVPEGLAGGVYALRVAAVDGSCERSVPFVVRPPAGTATARLALLLPTATYLAYANERGLGHVPFVPPGTVFLEHRYDLGHSAYARHTDGSGVCYTSWRRPILTLSPGFRIHLSPFLLAADLYILDWLTGLGYDFDVLTDHDLHAEGVDLLRRYRAVLTGSHPEYASERMLDAVEAYVGGGGHLAYLGGNGFYWVVTFHPELPHVMEVRRGENGTRSWQARPGEHHHACTGERGGLWAGRGRPPQKVFGVGFSAQGGGPSGHYRRGTGDDPAGLLRGVPEVFGDVGLRGGAAGNEVDRYEPELGSPPDAVLLATSEGLGDGYQFVVEELGGTHPGQGGTEHPGVRSDIVYFRTTGGGAVFATGSIDYARGLSANGYDNGLSRLTRNVLDHWLGDG</sequence>
<dbReference type="InterPro" id="IPR058713">
    <property type="entry name" value="DMF_alpha_dom"/>
</dbReference>
<dbReference type="InterPro" id="IPR029062">
    <property type="entry name" value="Class_I_gatase-like"/>
</dbReference>
<dbReference type="SUPFAM" id="SSF52317">
    <property type="entry name" value="Class I glutamine amidotransferase-like"/>
    <property type="match status" value="1"/>
</dbReference>
<dbReference type="Pfam" id="PF26354">
    <property type="entry name" value="DMF_alpha"/>
    <property type="match status" value="1"/>
</dbReference>
<reference evidence="3 4" key="1">
    <citation type="submission" date="2018-10" db="EMBL/GenBank/DDBJ databases">
        <title>Sequencing the genomes of 1000 actinobacteria strains.</title>
        <authorList>
            <person name="Klenk H.-P."/>
        </authorList>
    </citation>
    <scope>NUCLEOTIDE SEQUENCE [LARGE SCALE GENOMIC DNA]</scope>
    <source>
        <strain evidence="3 4">DSM 43800</strain>
    </source>
</reference>
<keyword evidence="4" id="KW-1185">Reference proteome</keyword>
<evidence type="ECO:0000313" key="3">
    <source>
        <dbReference type="EMBL" id="RKT54631.1"/>
    </source>
</evidence>
<dbReference type="Pfam" id="PF20254">
    <property type="entry name" value="DMFA2_C"/>
    <property type="match status" value="1"/>
</dbReference>
<proteinExistence type="predicted"/>
<dbReference type="RefSeq" id="WP_147455136.1">
    <property type="nucleotide sequence ID" value="NZ_RBXO01000001.1"/>
</dbReference>
<name>A0A495VYY1_9PSEU</name>
<dbReference type="InterPro" id="IPR046540">
    <property type="entry name" value="DMFA2_C"/>
</dbReference>
<gene>
    <name evidence="3" type="ORF">C8E97_3278</name>
</gene>
<evidence type="ECO:0000259" key="1">
    <source>
        <dbReference type="Pfam" id="PF20254"/>
    </source>
</evidence>
<feature type="domain" description="N,N-dimethylformamidase alpha subunit" evidence="2">
    <location>
        <begin position="7"/>
        <end position="103"/>
    </location>
</feature>
<dbReference type="InterPro" id="IPR013320">
    <property type="entry name" value="ConA-like_dom_sf"/>
</dbReference>
<feature type="domain" description="N,N-dimethylformamidase beta subunit-like C-terminal" evidence="1">
    <location>
        <begin position="425"/>
        <end position="834"/>
    </location>
</feature>
<dbReference type="SUPFAM" id="SSF49899">
    <property type="entry name" value="Concanavalin A-like lectins/glucanases"/>
    <property type="match status" value="1"/>
</dbReference>
<dbReference type="AlphaFoldDB" id="A0A495VYY1"/>
<dbReference type="Pfam" id="PF13385">
    <property type="entry name" value="Laminin_G_3"/>
    <property type="match status" value="1"/>
</dbReference>
<accession>A0A495VYY1</accession>